<name>A0A396ZWX0_APHAT</name>
<evidence type="ECO:0000313" key="2">
    <source>
        <dbReference type="EMBL" id="RHX99125.1"/>
    </source>
</evidence>
<dbReference type="CDD" id="cd03199">
    <property type="entry name" value="GST_C_GRX2"/>
    <property type="match status" value="1"/>
</dbReference>
<dbReference type="AlphaFoldDB" id="A0A396ZWX0"/>
<dbReference type="InterPro" id="IPR007494">
    <property type="entry name" value="Glutaredoxin2_C"/>
</dbReference>
<reference evidence="2 3" key="1">
    <citation type="submission" date="2018-08" db="EMBL/GenBank/DDBJ databases">
        <title>Aphanomyces genome sequencing and annotation.</title>
        <authorList>
            <person name="Minardi D."/>
            <person name="Oidtmann B."/>
            <person name="Van Der Giezen M."/>
            <person name="Studholme D.J."/>
        </authorList>
    </citation>
    <scope>NUCLEOTIDE SEQUENCE [LARGE SCALE GENOMIC DNA]</scope>
    <source>
        <strain evidence="2 3">Kv</strain>
    </source>
</reference>
<dbReference type="InterPro" id="IPR050983">
    <property type="entry name" value="GST_Omega/HSP26"/>
</dbReference>
<dbReference type="PANTHER" id="PTHR43968">
    <property type="match status" value="1"/>
</dbReference>
<organism evidence="2 3">
    <name type="scientific">Aphanomyces astaci</name>
    <name type="common">Crayfish plague agent</name>
    <dbReference type="NCBI Taxonomy" id="112090"/>
    <lineage>
        <taxon>Eukaryota</taxon>
        <taxon>Sar</taxon>
        <taxon>Stramenopiles</taxon>
        <taxon>Oomycota</taxon>
        <taxon>Saprolegniomycetes</taxon>
        <taxon>Saprolegniales</taxon>
        <taxon>Verrucalvaceae</taxon>
        <taxon>Aphanomyces</taxon>
    </lineage>
</organism>
<dbReference type="Gene3D" id="3.40.30.10">
    <property type="entry name" value="Glutaredoxin"/>
    <property type="match status" value="1"/>
</dbReference>
<sequence>MTRSSVVLSLLGGLGAGIGVGYVAASRLVAKKVAQKVLTKPRLYIYDHCPFCVRVRMIFALKGVDVKLVFLANHDEDTPIGLVGSKVVPILETPDGVVMPESMDIVRYVDAHYGGAPILAEADPTREDLKKWIHDSADVMRRLYHPRFQAGYFAEFAQSTSRAYYKAKKEKSIGSFEVAIANSPAYIDALNGYLLDLEGLLKTPQSVNGTLSYDDIDLFGRLRGLTIVKGVVWPARVRAYIDHLSTATDVPLLDSIARF</sequence>
<gene>
    <name evidence="2" type="ORF">DYB36_001920</name>
</gene>
<protein>
    <recommendedName>
        <fullName evidence="1">GST N-terminal domain-containing protein</fullName>
    </recommendedName>
</protein>
<dbReference type="VEuPathDB" id="FungiDB:H257_03794"/>
<dbReference type="SUPFAM" id="SSF47616">
    <property type="entry name" value="GST C-terminal domain-like"/>
    <property type="match status" value="1"/>
</dbReference>
<evidence type="ECO:0000259" key="1">
    <source>
        <dbReference type="PROSITE" id="PS50404"/>
    </source>
</evidence>
<dbReference type="InterPro" id="IPR004045">
    <property type="entry name" value="Glutathione_S-Trfase_N"/>
</dbReference>
<evidence type="ECO:0000313" key="3">
    <source>
        <dbReference type="Proteomes" id="UP000265427"/>
    </source>
</evidence>
<dbReference type="Pfam" id="PF13409">
    <property type="entry name" value="GST_N_2"/>
    <property type="match status" value="1"/>
</dbReference>
<dbReference type="SUPFAM" id="SSF52833">
    <property type="entry name" value="Thioredoxin-like"/>
    <property type="match status" value="1"/>
</dbReference>
<dbReference type="NCBIfam" id="TIGR02182">
    <property type="entry name" value="GRXB"/>
    <property type="match status" value="1"/>
</dbReference>
<dbReference type="NCBIfam" id="NF007702">
    <property type="entry name" value="PRK10387.1"/>
    <property type="match status" value="1"/>
</dbReference>
<dbReference type="PROSITE" id="PS50404">
    <property type="entry name" value="GST_NTER"/>
    <property type="match status" value="1"/>
</dbReference>
<dbReference type="InterPro" id="IPR036282">
    <property type="entry name" value="Glutathione-S-Trfase_C_sf"/>
</dbReference>
<proteinExistence type="predicted"/>
<accession>A0A396ZWX0</accession>
<dbReference type="GO" id="GO:0005829">
    <property type="term" value="C:cytosol"/>
    <property type="evidence" value="ECO:0007669"/>
    <property type="project" value="InterPro"/>
</dbReference>
<dbReference type="EMBL" id="QUSZ01009410">
    <property type="protein sequence ID" value="RHX99125.1"/>
    <property type="molecule type" value="Genomic_DNA"/>
</dbReference>
<dbReference type="InterPro" id="IPR011901">
    <property type="entry name" value="Grx2"/>
</dbReference>
<comment type="caution">
    <text evidence="2">The sequence shown here is derived from an EMBL/GenBank/DDBJ whole genome shotgun (WGS) entry which is preliminary data.</text>
</comment>
<dbReference type="Gene3D" id="1.20.1050.10">
    <property type="match status" value="1"/>
</dbReference>
<dbReference type="PANTHER" id="PTHR43968:SF6">
    <property type="entry name" value="GLUTATHIONE S-TRANSFERASE OMEGA"/>
    <property type="match status" value="1"/>
</dbReference>
<dbReference type="Proteomes" id="UP000265427">
    <property type="component" value="Unassembled WGS sequence"/>
</dbReference>
<dbReference type="InterPro" id="IPR036249">
    <property type="entry name" value="Thioredoxin-like_sf"/>
</dbReference>
<feature type="domain" description="GST N-terminal" evidence="1">
    <location>
        <begin position="39"/>
        <end position="117"/>
    </location>
</feature>
<dbReference type="Pfam" id="PF04399">
    <property type="entry name" value="Glutaredoxin2_C"/>
    <property type="match status" value="1"/>
</dbReference>